<gene>
    <name evidence="2" type="ORF">AWZ03_006259</name>
</gene>
<dbReference type="EMBL" id="LSRL02000046">
    <property type="protein sequence ID" value="TDG47266.1"/>
    <property type="molecule type" value="Genomic_DNA"/>
</dbReference>
<accession>A0A484BEI9</accession>
<proteinExistence type="predicted"/>
<comment type="caution">
    <text evidence="2">The sequence shown here is derived from an EMBL/GenBank/DDBJ whole genome shotgun (WGS) entry which is preliminary data.</text>
</comment>
<dbReference type="Proteomes" id="UP000295192">
    <property type="component" value="Unassembled WGS sequence"/>
</dbReference>
<keyword evidence="3" id="KW-1185">Reference proteome</keyword>
<reference evidence="2 3" key="1">
    <citation type="journal article" date="2019" name="J. Hered.">
        <title>An Improved Genome Assembly for Drosophila navojoa, the Basal Species in the mojavensis Cluster.</title>
        <authorList>
            <person name="Vanderlinde T."/>
            <person name="Dupim E.G."/>
            <person name="Nazario-Yepiz N.O."/>
            <person name="Carvalho A.B."/>
        </authorList>
    </citation>
    <scope>NUCLEOTIDE SEQUENCE [LARGE SCALE GENOMIC DNA]</scope>
    <source>
        <strain evidence="2">Navoj_Jal97</strain>
        <tissue evidence="2">Whole organism</tissue>
    </source>
</reference>
<protein>
    <submittedName>
        <fullName evidence="2">Uncharacterized protein</fullName>
    </submittedName>
</protein>
<organism evidence="2 3">
    <name type="scientific">Drosophila navojoa</name>
    <name type="common">Fruit fly</name>
    <dbReference type="NCBI Taxonomy" id="7232"/>
    <lineage>
        <taxon>Eukaryota</taxon>
        <taxon>Metazoa</taxon>
        <taxon>Ecdysozoa</taxon>
        <taxon>Arthropoda</taxon>
        <taxon>Hexapoda</taxon>
        <taxon>Insecta</taxon>
        <taxon>Pterygota</taxon>
        <taxon>Neoptera</taxon>
        <taxon>Endopterygota</taxon>
        <taxon>Diptera</taxon>
        <taxon>Brachycera</taxon>
        <taxon>Muscomorpha</taxon>
        <taxon>Ephydroidea</taxon>
        <taxon>Drosophilidae</taxon>
        <taxon>Drosophila</taxon>
    </lineage>
</organism>
<feature type="region of interest" description="Disordered" evidence="1">
    <location>
        <begin position="1"/>
        <end position="103"/>
    </location>
</feature>
<evidence type="ECO:0000313" key="3">
    <source>
        <dbReference type="Proteomes" id="UP000295192"/>
    </source>
</evidence>
<dbReference type="AlphaFoldDB" id="A0A484BEI9"/>
<evidence type="ECO:0000313" key="2">
    <source>
        <dbReference type="EMBL" id="TDG47266.1"/>
    </source>
</evidence>
<feature type="compositionally biased region" description="Basic and acidic residues" evidence="1">
    <location>
        <begin position="88"/>
        <end position="99"/>
    </location>
</feature>
<evidence type="ECO:0000256" key="1">
    <source>
        <dbReference type="SAM" id="MobiDB-lite"/>
    </source>
</evidence>
<sequence length="133" mass="14289">MGPAHLRPGAMSQPIQKLPAPQQRPTPMLTNPSGNRIWLNEPDSAGPGPGRKQQQPEQPEQENKGRISMSPRISLSASLMKPSSRAAGCDEAKAEDKEILPPTVVDSAKVATCNVSRAEQSQTKRSRAKQSNG</sequence>
<name>A0A484BEI9_DRONA</name>
<feature type="compositionally biased region" description="Polar residues" evidence="1">
    <location>
        <begin position="23"/>
        <end position="34"/>
    </location>
</feature>